<organism evidence="2 4">
    <name type="scientific">Clostridium tepidum</name>
    <dbReference type="NCBI Taxonomy" id="1962263"/>
    <lineage>
        <taxon>Bacteria</taxon>
        <taxon>Bacillati</taxon>
        <taxon>Bacillota</taxon>
        <taxon>Clostridia</taxon>
        <taxon>Eubacteriales</taxon>
        <taxon>Clostridiaceae</taxon>
        <taxon>Clostridium</taxon>
    </lineage>
</organism>
<dbReference type="PANTHER" id="PTHR43513:SF3">
    <property type="entry name" value="DIHYDROOROTATE DEHYDROGENASE B (NAD(+)), ELECTRON TRANSFER SUBUNIT-RELATED"/>
    <property type="match status" value="1"/>
</dbReference>
<evidence type="ECO:0000313" key="4">
    <source>
        <dbReference type="Proteomes" id="UP000190256"/>
    </source>
</evidence>
<dbReference type="PANTHER" id="PTHR43513">
    <property type="entry name" value="DIHYDROOROTATE DEHYDROGENASE B (NAD(+)), ELECTRON TRANSFER SUBUNIT"/>
    <property type="match status" value="1"/>
</dbReference>
<name>A0A1S9IFT7_9CLOT</name>
<dbReference type="PROSITE" id="PS00197">
    <property type="entry name" value="2FE2S_FER_1"/>
    <property type="match status" value="1"/>
</dbReference>
<dbReference type="AlphaFoldDB" id="A0A1S9IFT7"/>
<comment type="caution">
    <text evidence="2">The sequence shown here is derived from an EMBL/GenBank/DDBJ whole genome shotgun (WGS) entry which is preliminary data.</text>
</comment>
<dbReference type="STRING" id="1962263.BS637_02780"/>
<sequence>MEYEIKDCIDAGSEYCPCHLAETGDCILCSQLSGKKFCDCINWKGVCIYQEFMWNGKKAKEERETYLGKILEKKNIENKTMVLTIALSHKLCQQLVYPGSFVFLRNKNNFCFYDAPISIMDVNTEENFIKVAIEIRGVKTKTIANLNENDDILVRGPFWNGVLGLKNIYRAKNGTSLLISRGIGQAPLVPVMKKLNSNGNKLITIIDNSGYENILIKDYLKLYNAEVIELNTLKYGELTNSLKNKLKEILNKKNINIIHCSSQDIIIYKLIEFLGDKIPISSSNNAKMCCGEGVCGTCTVRYKGHIVKRLCKVQTEPKYVFRERRLI</sequence>
<keyword evidence="3" id="KW-1185">Reference proteome</keyword>
<dbReference type="InterPro" id="IPR017938">
    <property type="entry name" value="Riboflavin_synthase-like_b-brl"/>
</dbReference>
<dbReference type="RefSeq" id="WP_078023019.1">
    <property type="nucleotide sequence ID" value="NZ_JADPGM010000001.1"/>
</dbReference>
<dbReference type="EMBL" id="MRAD01000002">
    <property type="protein sequence ID" value="OOO63333.1"/>
    <property type="molecule type" value="Genomic_DNA"/>
</dbReference>
<dbReference type="SUPFAM" id="SSF63380">
    <property type="entry name" value="Riboflavin synthase domain-like"/>
    <property type="match status" value="1"/>
</dbReference>
<gene>
    <name evidence="1" type="ORF">BS637_02780</name>
    <name evidence="2" type="ORF">BS638_03825</name>
</gene>
<dbReference type="CDD" id="cd06192">
    <property type="entry name" value="DHOD_e_trans_like"/>
    <property type="match status" value="1"/>
</dbReference>
<dbReference type="NCBIfam" id="NF004470">
    <property type="entry name" value="PRK05802.1"/>
    <property type="match status" value="1"/>
</dbReference>
<proteinExistence type="predicted"/>
<dbReference type="Gene3D" id="2.40.30.10">
    <property type="entry name" value="Translation factors"/>
    <property type="match status" value="1"/>
</dbReference>
<dbReference type="EMBL" id="MRAE01000006">
    <property type="protein sequence ID" value="OOO69174.1"/>
    <property type="molecule type" value="Genomic_DNA"/>
</dbReference>
<evidence type="ECO:0000313" key="2">
    <source>
        <dbReference type="EMBL" id="OOO69174.1"/>
    </source>
</evidence>
<dbReference type="GO" id="GO:0051537">
    <property type="term" value="F:2 iron, 2 sulfur cluster binding"/>
    <property type="evidence" value="ECO:0007669"/>
    <property type="project" value="InterPro"/>
</dbReference>
<dbReference type="Gene3D" id="3.40.50.80">
    <property type="entry name" value="Nucleotide-binding domain of ferredoxin-NADP reductase (FNR) module"/>
    <property type="match status" value="1"/>
</dbReference>
<dbReference type="InterPro" id="IPR006058">
    <property type="entry name" value="2Fe2S_fd_BS"/>
</dbReference>
<reference evidence="1 3" key="2">
    <citation type="submission" date="2016-12" db="EMBL/GenBank/DDBJ databases">
        <title>Clostridium tepidum sp. nov., a close relative of Clostridium sporogenes and Clostridium botulinum Group I.</title>
        <authorList>
            <person name="Dobritsa A.P."/>
            <person name="Kutumbaka K."/>
            <person name="Werner K."/>
            <person name="Samadpour M."/>
        </authorList>
    </citation>
    <scope>NUCLEOTIDE SEQUENCE [LARGE SCALE GENOMIC DNA]</scope>
    <source>
        <strain evidence="1 3">PE</strain>
    </source>
</reference>
<dbReference type="Proteomes" id="UP000190206">
    <property type="component" value="Unassembled WGS sequence"/>
</dbReference>
<dbReference type="Proteomes" id="UP000190256">
    <property type="component" value="Unassembled WGS sequence"/>
</dbReference>
<dbReference type="InterPro" id="IPR050353">
    <property type="entry name" value="PyrK_electron_transfer"/>
</dbReference>
<accession>A0A1S9IFT7</accession>
<dbReference type="InterPro" id="IPR039261">
    <property type="entry name" value="FNR_nucleotide-bd"/>
</dbReference>
<dbReference type="OrthoDB" id="1704963at2"/>
<reference evidence="2 4" key="1">
    <citation type="submission" date="2016-12" db="EMBL/GenBank/DDBJ databases">
        <title>Clostridium tepidum sp. nov., a close relative of Clostridium sporogenes and Clostridium botulinum Group I.</title>
        <authorList>
            <person name="Dobritsa A.P."/>
            <person name="Kutumbaka K.K."/>
            <person name="Werner K."/>
            <person name="Wiedmann M."/>
            <person name="Asmus A."/>
            <person name="Samadpour M."/>
        </authorList>
    </citation>
    <scope>NUCLEOTIDE SEQUENCE [LARGE SCALE GENOMIC DNA]</scope>
    <source>
        <strain evidence="2 4">IEH 97212</strain>
    </source>
</reference>
<evidence type="ECO:0000313" key="1">
    <source>
        <dbReference type="EMBL" id="OOO63333.1"/>
    </source>
</evidence>
<evidence type="ECO:0000313" key="3">
    <source>
        <dbReference type="Proteomes" id="UP000190206"/>
    </source>
</evidence>
<dbReference type="SUPFAM" id="SSF52343">
    <property type="entry name" value="Ferredoxin reductase-like, C-terminal NADP-linked domain"/>
    <property type="match status" value="1"/>
</dbReference>
<protein>
    <submittedName>
        <fullName evidence="2">Oxidoreductase</fullName>
    </submittedName>
</protein>